<dbReference type="Proteomes" id="UP000008514">
    <property type="component" value="Chromosome"/>
</dbReference>
<reference evidence="1" key="2">
    <citation type="submission" date="2012-09" db="EMBL/GenBank/DDBJ databases">
        <title>The complete sequence of Psychroflexus torquis an extreme psychrophile from sea-ice that is stimulated by light.</title>
        <authorList>
            <person name="Feng S."/>
            <person name="Powell S.M."/>
            <person name="Bowman J.P."/>
        </authorList>
    </citation>
    <scope>NUCLEOTIDE SEQUENCE [LARGE SCALE GENOMIC DNA]</scope>
    <source>
        <strain evidence="1">ATCC 700755</strain>
    </source>
</reference>
<proteinExistence type="predicted"/>
<name>K4IBR0_PSYTT</name>
<accession>K4IBR0</accession>
<protein>
    <submittedName>
        <fullName evidence="1">Uncharacterized protein</fullName>
    </submittedName>
</protein>
<evidence type="ECO:0000313" key="1">
    <source>
        <dbReference type="EMBL" id="AFU67358.1"/>
    </source>
</evidence>
<dbReference type="KEGG" id="ptq:P700755_000320"/>
<reference evidence="1" key="1">
    <citation type="submission" date="2006-03" db="EMBL/GenBank/DDBJ databases">
        <authorList>
            <person name="Bowman J."/>
            <person name="Ferriera S."/>
            <person name="Johnson J."/>
            <person name="Kravitz S."/>
            <person name="Halpern A."/>
            <person name="Remington K."/>
            <person name="Beeson K."/>
            <person name="Tran B."/>
            <person name="Rogers Y.-H."/>
            <person name="Friedman R."/>
            <person name="Venter J.C."/>
        </authorList>
    </citation>
    <scope>NUCLEOTIDE SEQUENCE [LARGE SCALE GENOMIC DNA]</scope>
    <source>
        <strain evidence="1">ATCC 700755</strain>
    </source>
</reference>
<sequence>MTSRSRSQIYLQYEFHHLILHRLLLITMNNKLKQIKSFAVILFFTVTTQAQANTNNLILEVSV</sequence>
<dbReference type="EMBL" id="CP003879">
    <property type="protein sequence ID" value="AFU67358.1"/>
    <property type="molecule type" value="Genomic_DNA"/>
</dbReference>
<dbReference type="HOGENOM" id="CLU_2882701_0_0_10"/>
<dbReference type="STRING" id="313595.P700755_000320"/>
<organism evidence="1 2">
    <name type="scientific">Psychroflexus torquis (strain ATCC 700755 / CIP 106069 / ACAM 623)</name>
    <dbReference type="NCBI Taxonomy" id="313595"/>
    <lineage>
        <taxon>Bacteria</taxon>
        <taxon>Pseudomonadati</taxon>
        <taxon>Bacteroidota</taxon>
        <taxon>Flavobacteriia</taxon>
        <taxon>Flavobacteriales</taxon>
        <taxon>Flavobacteriaceae</taxon>
        <taxon>Psychroflexus</taxon>
    </lineage>
</organism>
<keyword evidence="2" id="KW-1185">Reference proteome</keyword>
<gene>
    <name evidence="1" type="ordered locus">P700755_000320</name>
</gene>
<dbReference type="AlphaFoldDB" id="K4IBR0"/>
<evidence type="ECO:0000313" key="2">
    <source>
        <dbReference type="Proteomes" id="UP000008514"/>
    </source>
</evidence>